<accession>A0ABQ6P699</accession>
<dbReference type="CDD" id="cd02972">
    <property type="entry name" value="DsbA_family"/>
    <property type="match status" value="1"/>
</dbReference>
<protein>
    <recommendedName>
        <fullName evidence="2">Thioredoxin-like fold domain-containing protein</fullName>
    </recommendedName>
</protein>
<feature type="domain" description="Thioredoxin-like fold" evidence="2">
    <location>
        <begin position="53"/>
        <end position="221"/>
    </location>
</feature>
<reference evidence="3 4" key="1">
    <citation type="submission" date="2023-06" db="EMBL/GenBank/DDBJ databases">
        <title>Draft genome sequence of Novosphingobium sp. strain IK01.</title>
        <authorList>
            <person name="Hatamoto M."/>
            <person name="Ikarashi T."/>
            <person name="Yamaguchi T."/>
        </authorList>
    </citation>
    <scope>NUCLEOTIDE SEQUENCE [LARGE SCALE GENOMIC DNA]</scope>
    <source>
        <strain evidence="3 4">IK01</strain>
    </source>
</reference>
<evidence type="ECO:0000313" key="4">
    <source>
        <dbReference type="Proteomes" id="UP001187221"/>
    </source>
</evidence>
<dbReference type="EMBL" id="BTFW01000001">
    <property type="protein sequence ID" value="GMM60783.1"/>
    <property type="molecule type" value="Genomic_DNA"/>
</dbReference>
<evidence type="ECO:0000256" key="1">
    <source>
        <dbReference type="SAM" id="MobiDB-lite"/>
    </source>
</evidence>
<dbReference type="Pfam" id="PF13462">
    <property type="entry name" value="Thioredoxin_4"/>
    <property type="match status" value="1"/>
</dbReference>
<gene>
    <name evidence="3" type="ORF">NUTIK01_15600</name>
</gene>
<name>A0ABQ6P699_9SPHN</name>
<sequence length="264" mass="26962">MRAPRWALAAMATLPIPLGGGLVLSSPALAAPALPEIPAPWHSIPDIGPLLKQDRVLGPAQAEISIVVWSDPECPYCKQFSGVPDAAVARANSGGTARANFALRLLPLPFHGAAAVVGALGALCVAEQAGPNGYYKFLGDYFARTGANGRGLPSSGGSAKNDSAKNDSGRAAVSDLAVKDGASDKGKLEACLRSDDTLGRIAAEGDSAEAADVEGTPAVALRNNLTGETILVNGAIDPDTLDQGIALMARRGLRHAAPPPDYAR</sequence>
<dbReference type="Proteomes" id="UP001187221">
    <property type="component" value="Unassembled WGS sequence"/>
</dbReference>
<evidence type="ECO:0000313" key="3">
    <source>
        <dbReference type="EMBL" id="GMM60783.1"/>
    </source>
</evidence>
<dbReference type="RefSeq" id="WP_317974549.1">
    <property type="nucleotide sequence ID" value="NZ_BTFW01000001.1"/>
</dbReference>
<feature type="region of interest" description="Disordered" evidence="1">
    <location>
        <begin position="152"/>
        <end position="171"/>
    </location>
</feature>
<dbReference type="InterPro" id="IPR036249">
    <property type="entry name" value="Thioredoxin-like_sf"/>
</dbReference>
<keyword evidence="4" id="KW-1185">Reference proteome</keyword>
<organism evidence="3 4">
    <name type="scientific">Novosphingobium pituita</name>
    <dbReference type="NCBI Taxonomy" id="3056842"/>
    <lineage>
        <taxon>Bacteria</taxon>
        <taxon>Pseudomonadati</taxon>
        <taxon>Pseudomonadota</taxon>
        <taxon>Alphaproteobacteria</taxon>
        <taxon>Sphingomonadales</taxon>
        <taxon>Sphingomonadaceae</taxon>
        <taxon>Novosphingobium</taxon>
    </lineage>
</organism>
<dbReference type="SUPFAM" id="SSF52833">
    <property type="entry name" value="Thioredoxin-like"/>
    <property type="match status" value="1"/>
</dbReference>
<dbReference type="InterPro" id="IPR012336">
    <property type="entry name" value="Thioredoxin-like_fold"/>
</dbReference>
<evidence type="ECO:0000259" key="2">
    <source>
        <dbReference type="Pfam" id="PF13462"/>
    </source>
</evidence>
<comment type="caution">
    <text evidence="3">The sequence shown here is derived from an EMBL/GenBank/DDBJ whole genome shotgun (WGS) entry which is preliminary data.</text>
</comment>
<dbReference type="Gene3D" id="3.40.30.10">
    <property type="entry name" value="Glutaredoxin"/>
    <property type="match status" value="1"/>
</dbReference>
<proteinExistence type="predicted"/>